<name>A0A4R0H471_9ACTN</name>
<dbReference type="EMBL" id="SJJZ01000003">
    <property type="protein sequence ID" value="TCC05545.1"/>
    <property type="molecule type" value="Genomic_DNA"/>
</dbReference>
<proteinExistence type="predicted"/>
<gene>
    <name evidence="2" type="ORF">E0H45_26370</name>
</gene>
<dbReference type="Gene3D" id="3.40.50.720">
    <property type="entry name" value="NAD(P)-binding Rossmann-like Domain"/>
    <property type="match status" value="1"/>
</dbReference>
<dbReference type="GO" id="GO:0005737">
    <property type="term" value="C:cytoplasm"/>
    <property type="evidence" value="ECO:0007669"/>
    <property type="project" value="TreeGrafter"/>
</dbReference>
<evidence type="ECO:0000259" key="1">
    <source>
        <dbReference type="Pfam" id="PF01370"/>
    </source>
</evidence>
<dbReference type="PANTHER" id="PTHR48079">
    <property type="entry name" value="PROTEIN YEEZ"/>
    <property type="match status" value="1"/>
</dbReference>
<comment type="caution">
    <text evidence="2">The sequence shown here is derived from an EMBL/GenBank/DDBJ whole genome shotgun (WGS) entry which is preliminary data.</text>
</comment>
<dbReference type="RefSeq" id="WP_131342207.1">
    <property type="nucleotide sequence ID" value="NZ_SJJZ01000003.1"/>
</dbReference>
<protein>
    <submittedName>
        <fullName evidence="2">NAD(P)-dependent oxidoreductase</fullName>
    </submittedName>
</protein>
<reference evidence="2 3" key="1">
    <citation type="submission" date="2019-02" db="EMBL/GenBank/DDBJ databases">
        <title>Kribbella capetownensis sp. nov. and Kribbella speibonae sp. nov., isolated from soil.</title>
        <authorList>
            <person name="Curtis S.M."/>
            <person name="Norton I."/>
            <person name="Everest G.J."/>
            <person name="Meyers P.R."/>
        </authorList>
    </citation>
    <scope>NUCLEOTIDE SEQUENCE [LARGE SCALE GENOMIC DNA]</scope>
    <source>
        <strain evidence="2 3">KCTC 29219</strain>
    </source>
</reference>
<feature type="domain" description="NAD-dependent epimerase/dehydratase" evidence="1">
    <location>
        <begin position="3"/>
        <end position="229"/>
    </location>
</feature>
<sequence>MKVLVAGATGGLGRSLVPQLIAAGHEVTGMTRSESGAAGVRAFGADAVLADGLDAAAVRAAVESVRPEVVVHQMTALKSGIDFKHFDDSFAMTNRLRIEGTDNLLAASQAAGVRRFVVQSYAGWNLEHGGSAAKTEADPLDPNPVPAQRQTMAGIKHLESAALNTEGIEGVALRYANFYGPTGDIGKGGSMVEMIQKRRLPLIGDGSGVWSFIHYDDAAAATVKAIESDVTGVFHVADDDPAQAAVWLPEFARILGAKAPLRVPTWLGRLAAGDVGVAAFTEIRGADNTLAKQTFDWQPGYTSWREGFRHGL</sequence>
<dbReference type="GO" id="GO:0004029">
    <property type="term" value="F:aldehyde dehydrogenase (NAD+) activity"/>
    <property type="evidence" value="ECO:0007669"/>
    <property type="project" value="TreeGrafter"/>
</dbReference>
<accession>A0A4R0H471</accession>
<dbReference type="Proteomes" id="UP000292346">
    <property type="component" value="Unassembled WGS sequence"/>
</dbReference>
<dbReference type="OrthoDB" id="9787292at2"/>
<dbReference type="Pfam" id="PF01370">
    <property type="entry name" value="Epimerase"/>
    <property type="match status" value="1"/>
</dbReference>
<dbReference type="PANTHER" id="PTHR48079:SF6">
    <property type="entry name" value="NAD(P)-BINDING DOMAIN-CONTAINING PROTEIN-RELATED"/>
    <property type="match status" value="1"/>
</dbReference>
<dbReference type="InterPro" id="IPR051783">
    <property type="entry name" value="NAD(P)-dependent_oxidoreduct"/>
</dbReference>
<keyword evidence="3" id="KW-1185">Reference proteome</keyword>
<dbReference type="InterPro" id="IPR036291">
    <property type="entry name" value="NAD(P)-bd_dom_sf"/>
</dbReference>
<evidence type="ECO:0000313" key="2">
    <source>
        <dbReference type="EMBL" id="TCC05545.1"/>
    </source>
</evidence>
<evidence type="ECO:0000313" key="3">
    <source>
        <dbReference type="Proteomes" id="UP000292346"/>
    </source>
</evidence>
<dbReference type="InterPro" id="IPR001509">
    <property type="entry name" value="Epimerase_deHydtase"/>
</dbReference>
<organism evidence="2 3">
    <name type="scientific">Kribbella soli</name>
    <dbReference type="NCBI Taxonomy" id="1124743"/>
    <lineage>
        <taxon>Bacteria</taxon>
        <taxon>Bacillati</taxon>
        <taxon>Actinomycetota</taxon>
        <taxon>Actinomycetes</taxon>
        <taxon>Propionibacteriales</taxon>
        <taxon>Kribbellaceae</taxon>
        <taxon>Kribbella</taxon>
    </lineage>
</organism>
<dbReference type="AlphaFoldDB" id="A0A4R0H471"/>
<dbReference type="SUPFAM" id="SSF51735">
    <property type="entry name" value="NAD(P)-binding Rossmann-fold domains"/>
    <property type="match status" value="1"/>
</dbReference>